<gene>
    <name evidence="3" type="ORF">GCM10007420_07940</name>
</gene>
<dbReference type="Pfam" id="PF06863">
    <property type="entry name" value="DUF1254"/>
    <property type="match status" value="1"/>
</dbReference>
<dbReference type="InterPro" id="IPR010621">
    <property type="entry name" value="DUF1214"/>
</dbReference>
<feature type="domain" description="DUF1254" evidence="2">
    <location>
        <begin position="73"/>
        <end position="203"/>
    </location>
</feature>
<reference evidence="4" key="1">
    <citation type="journal article" date="2019" name="Int. J. Syst. Evol. Microbiol.">
        <title>The Global Catalogue of Microorganisms (GCM) 10K type strain sequencing project: providing services to taxonomists for standard genome sequencing and annotation.</title>
        <authorList>
            <consortium name="The Broad Institute Genomics Platform"/>
            <consortium name="The Broad Institute Genome Sequencing Center for Infectious Disease"/>
            <person name="Wu L."/>
            <person name="Ma J."/>
        </authorList>
    </citation>
    <scope>NUCLEOTIDE SEQUENCE [LARGE SCALE GENOMIC DNA]</scope>
    <source>
        <strain evidence="4">CGMCC 1.12766</strain>
    </source>
</reference>
<evidence type="ECO:0000259" key="1">
    <source>
        <dbReference type="Pfam" id="PF06742"/>
    </source>
</evidence>
<keyword evidence="4" id="KW-1185">Reference proteome</keyword>
<dbReference type="InterPro" id="IPR010679">
    <property type="entry name" value="DUF1254"/>
</dbReference>
<dbReference type="Gene3D" id="2.60.40.1610">
    <property type="entry name" value="Domain of unknown function DUF1254"/>
    <property type="match status" value="1"/>
</dbReference>
<dbReference type="Pfam" id="PF06742">
    <property type="entry name" value="DUF1214"/>
    <property type="match status" value="1"/>
</dbReference>
<accession>A0ABQ1XIW2</accession>
<evidence type="ECO:0000313" key="4">
    <source>
        <dbReference type="Proteomes" id="UP000648722"/>
    </source>
</evidence>
<dbReference type="InterPro" id="IPR037049">
    <property type="entry name" value="DUF1214_C_sf"/>
</dbReference>
<dbReference type="PANTHER" id="PTHR36509">
    <property type="entry name" value="BLL3101 PROTEIN"/>
    <property type="match status" value="1"/>
</dbReference>
<dbReference type="SUPFAM" id="SSF160935">
    <property type="entry name" value="VPA0735-like"/>
    <property type="match status" value="1"/>
</dbReference>
<dbReference type="RefSeq" id="WP_188451270.1">
    <property type="nucleotide sequence ID" value="NZ_BMFS01000003.1"/>
</dbReference>
<organism evidence="3 4">
    <name type="scientific">Glycocaulis albus</name>
    <dbReference type="NCBI Taxonomy" id="1382801"/>
    <lineage>
        <taxon>Bacteria</taxon>
        <taxon>Pseudomonadati</taxon>
        <taxon>Pseudomonadota</taxon>
        <taxon>Alphaproteobacteria</taxon>
        <taxon>Maricaulales</taxon>
        <taxon>Maricaulaceae</taxon>
        <taxon>Glycocaulis</taxon>
    </lineage>
</organism>
<dbReference type="Gene3D" id="2.60.120.600">
    <property type="entry name" value="Domain of unknown function DUF1214, C-terminal domain"/>
    <property type="match status" value="1"/>
</dbReference>
<proteinExistence type="predicted"/>
<evidence type="ECO:0000313" key="3">
    <source>
        <dbReference type="EMBL" id="GGG94790.1"/>
    </source>
</evidence>
<dbReference type="EMBL" id="BMFS01000003">
    <property type="protein sequence ID" value="GGG94790.1"/>
    <property type="molecule type" value="Genomic_DNA"/>
</dbReference>
<dbReference type="InterPro" id="IPR037050">
    <property type="entry name" value="DUF1254_sf"/>
</dbReference>
<dbReference type="Proteomes" id="UP000648722">
    <property type="component" value="Unassembled WGS sequence"/>
</dbReference>
<feature type="domain" description="DUF1214" evidence="1">
    <location>
        <begin position="341"/>
        <end position="449"/>
    </location>
</feature>
<protein>
    <recommendedName>
        <fullName evidence="5">DUF1254 domain-containing protein</fullName>
    </recommendedName>
</protein>
<comment type="caution">
    <text evidence="3">The sequence shown here is derived from an EMBL/GenBank/DDBJ whole genome shotgun (WGS) entry which is preliminary data.</text>
</comment>
<evidence type="ECO:0000259" key="2">
    <source>
        <dbReference type="Pfam" id="PF06863"/>
    </source>
</evidence>
<sequence>MHRNRRRILMATLIVSALVGVLATGWVWSTRNPLELTLQELGQAAGQSYIYGYPLVLMDETRREVIEHGGLPPNRLAHIRNLPGAGFTAVVRPNVDTLYSIAWLELGTTPLQLDIPAMEGRYWLFQGLDAWTNVFADPGVRTLGDGNVSVLIAGPDFEGSVPDGVTLYRSPTRTAWLLGRIEIDGQHDLSAAHRLQDGLRLHPYRAMPGGHGVTLDRPATPTSRPAPPARVEAMDAPEFFNRLGALMVDNPPADGDGEALSRMQALGAGPGESVDWSEYGILAVQAILRGVRLARQRLAEGPSQGTGWVMPEGHIGRYGTDYAYRAGVALYGLGANLPEDAVYPGARTDSAGDALQGGEHYRIRFAPDAVPPVNGFWSITLYDEDGYFIANGAQRFALSNRDELVTGADGAITLDIHPGPPAEGREANWLPAPEEGKFTLLARLYWPQESVLDGSWTMPPVERVEAPPE</sequence>
<evidence type="ECO:0008006" key="5">
    <source>
        <dbReference type="Google" id="ProtNLM"/>
    </source>
</evidence>
<name>A0ABQ1XIW2_9PROT</name>
<dbReference type="PANTHER" id="PTHR36509:SF2">
    <property type="entry name" value="BLL3101 PROTEIN"/>
    <property type="match status" value="1"/>
</dbReference>